<dbReference type="EMBL" id="ML986626">
    <property type="protein sequence ID" value="KAF2263381.1"/>
    <property type="molecule type" value="Genomic_DNA"/>
</dbReference>
<accession>A0A9P4N800</accession>
<sequence length="330" mass="37085">MHSKASGLQMPEFGYIVFTINIQHCLSPNSHNDQPSPPPYISAPTNSTFLIPDQANSPSTPTIKYQSIKMCQLQRVAYRDCACTRLEFLPGSGPCLSARRLGSTYTRVNSFCLGGNNIIRETQSEGLCARSHGCFPPKDISPDHKQALSCYQQRLSQIESDLSSLYNRIKKALDNTRCEIPRPDFEKNERKYTDLQFQRMDLNNRALLALEVGCMASEKLKEASIASSAAIISMSADEIRNSNLVHLVAKAFGPVQTWIEGVADDFEKTVLDLERDARAFNDAIEDFKDQKVFKECRQDMEAIDMGNKIVKDDGFDIDIYGDDALYEDLR</sequence>
<reference evidence="2" key="1">
    <citation type="journal article" date="2020" name="Stud. Mycol.">
        <title>101 Dothideomycetes genomes: A test case for predicting lifestyles and emergence of pathogens.</title>
        <authorList>
            <person name="Haridas S."/>
            <person name="Albert R."/>
            <person name="Binder M."/>
            <person name="Bloem J."/>
            <person name="LaButti K."/>
            <person name="Salamov A."/>
            <person name="Andreopoulos B."/>
            <person name="Baker S."/>
            <person name="Barry K."/>
            <person name="Bills G."/>
            <person name="Bluhm B."/>
            <person name="Cannon C."/>
            <person name="Castanera R."/>
            <person name="Culley D."/>
            <person name="Daum C."/>
            <person name="Ezra D."/>
            <person name="Gonzalez J."/>
            <person name="Henrissat B."/>
            <person name="Kuo A."/>
            <person name="Liang C."/>
            <person name="Lipzen A."/>
            <person name="Lutzoni F."/>
            <person name="Magnuson J."/>
            <person name="Mondo S."/>
            <person name="Nolan M."/>
            <person name="Ohm R."/>
            <person name="Pangilinan J."/>
            <person name="Park H.-J."/>
            <person name="Ramirez L."/>
            <person name="Alfaro M."/>
            <person name="Sun H."/>
            <person name="Tritt A."/>
            <person name="Yoshinaga Y."/>
            <person name="Zwiers L.-H."/>
            <person name="Turgeon B."/>
            <person name="Goodwin S."/>
            <person name="Spatafora J."/>
            <person name="Crous P."/>
            <person name="Grigoriev I."/>
        </authorList>
    </citation>
    <scope>NUCLEOTIDE SEQUENCE [LARGE SCALE GENOMIC DNA]</scope>
    <source>
        <strain evidence="2">CBS 304.66</strain>
    </source>
</reference>
<dbReference type="Proteomes" id="UP000800093">
    <property type="component" value="Unassembled WGS sequence"/>
</dbReference>
<organism evidence="1 2">
    <name type="scientific">Lojkania enalia</name>
    <dbReference type="NCBI Taxonomy" id="147567"/>
    <lineage>
        <taxon>Eukaryota</taxon>
        <taxon>Fungi</taxon>
        <taxon>Dikarya</taxon>
        <taxon>Ascomycota</taxon>
        <taxon>Pezizomycotina</taxon>
        <taxon>Dothideomycetes</taxon>
        <taxon>Pleosporomycetidae</taxon>
        <taxon>Pleosporales</taxon>
        <taxon>Pleosporales incertae sedis</taxon>
        <taxon>Lojkania</taxon>
    </lineage>
</organism>
<evidence type="ECO:0000313" key="1">
    <source>
        <dbReference type="EMBL" id="KAF2263381.1"/>
    </source>
</evidence>
<evidence type="ECO:0000313" key="2">
    <source>
        <dbReference type="Proteomes" id="UP000800093"/>
    </source>
</evidence>
<keyword evidence="2" id="KW-1185">Reference proteome</keyword>
<proteinExistence type="predicted"/>
<dbReference type="AlphaFoldDB" id="A0A9P4N800"/>
<protein>
    <submittedName>
        <fullName evidence="1">Uncharacterized protein</fullName>
    </submittedName>
</protein>
<comment type="caution">
    <text evidence="1">The sequence shown here is derived from an EMBL/GenBank/DDBJ whole genome shotgun (WGS) entry which is preliminary data.</text>
</comment>
<name>A0A9P4N800_9PLEO</name>
<gene>
    <name evidence="1" type="ORF">CC78DRAFT_581469</name>
</gene>